<reference evidence="5 6" key="1">
    <citation type="submission" date="2024-01" db="EMBL/GenBank/DDBJ databases">
        <title>The genomes of 5 underutilized Papilionoideae crops provide insights into root nodulation and disease resistanc.</title>
        <authorList>
            <person name="Jiang F."/>
        </authorList>
    </citation>
    <scope>NUCLEOTIDE SEQUENCE [LARGE SCALE GENOMIC DNA]</scope>
    <source>
        <strain evidence="5">LVBAO_FW01</strain>
        <tissue evidence="5">Leaves</tissue>
    </source>
</reference>
<evidence type="ECO:0000256" key="2">
    <source>
        <dbReference type="ARBA" id="ARBA00001933"/>
    </source>
</evidence>
<dbReference type="Gene3D" id="3.40.640.10">
    <property type="entry name" value="Type I PLP-dependent aspartate aminotransferase-like (Major domain)"/>
    <property type="match status" value="1"/>
</dbReference>
<keyword evidence="3" id="KW-0663">Pyridoxal phosphate</keyword>
<evidence type="ECO:0000256" key="3">
    <source>
        <dbReference type="ARBA" id="ARBA00022898"/>
    </source>
</evidence>
<dbReference type="InterPro" id="IPR049943">
    <property type="entry name" value="Ser_HO-MeTrfase-like"/>
</dbReference>
<dbReference type="GO" id="GO:0046653">
    <property type="term" value="P:tetrahydrofolate metabolic process"/>
    <property type="evidence" value="ECO:0007669"/>
    <property type="project" value="TreeGrafter"/>
</dbReference>
<comment type="caution">
    <text evidence="5">The sequence shown here is derived from an EMBL/GenBank/DDBJ whole genome shotgun (WGS) entry which is preliminary data.</text>
</comment>
<gene>
    <name evidence="5" type="ORF">VNO77_26813</name>
</gene>
<comment type="catalytic activity">
    <reaction evidence="1">
        <text>(6R)-5,10-methylene-5,6,7,8-tetrahydrofolate + glycine + H2O = (6S)-5,6,7,8-tetrahydrofolate + L-serine</text>
        <dbReference type="Rhea" id="RHEA:15481"/>
        <dbReference type="ChEBI" id="CHEBI:15377"/>
        <dbReference type="ChEBI" id="CHEBI:15636"/>
        <dbReference type="ChEBI" id="CHEBI:33384"/>
        <dbReference type="ChEBI" id="CHEBI:57305"/>
        <dbReference type="ChEBI" id="CHEBI:57453"/>
        <dbReference type="EC" id="2.1.2.1"/>
    </reaction>
</comment>
<dbReference type="GO" id="GO:0005739">
    <property type="term" value="C:mitochondrion"/>
    <property type="evidence" value="ECO:0007669"/>
    <property type="project" value="TreeGrafter"/>
</dbReference>
<organism evidence="5 6">
    <name type="scientific">Canavalia gladiata</name>
    <name type="common">Sword bean</name>
    <name type="synonym">Dolichos gladiatus</name>
    <dbReference type="NCBI Taxonomy" id="3824"/>
    <lineage>
        <taxon>Eukaryota</taxon>
        <taxon>Viridiplantae</taxon>
        <taxon>Streptophyta</taxon>
        <taxon>Embryophyta</taxon>
        <taxon>Tracheophyta</taxon>
        <taxon>Spermatophyta</taxon>
        <taxon>Magnoliopsida</taxon>
        <taxon>eudicotyledons</taxon>
        <taxon>Gunneridae</taxon>
        <taxon>Pentapetalae</taxon>
        <taxon>rosids</taxon>
        <taxon>fabids</taxon>
        <taxon>Fabales</taxon>
        <taxon>Fabaceae</taxon>
        <taxon>Papilionoideae</taxon>
        <taxon>50 kb inversion clade</taxon>
        <taxon>NPAAA clade</taxon>
        <taxon>indigoferoid/millettioid clade</taxon>
        <taxon>Phaseoleae</taxon>
        <taxon>Canavalia</taxon>
    </lineage>
</organism>
<keyword evidence="6" id="KW-1185">Reference proteome</keyword>
<dbReference type="GO" id="GO:0019264">
    <property type="term" value="P:glycine biosynthetic process from serine"/>
    <property type="evidence" value="ECO:0007669"/>
    <property type="project" value="TreeGrafter"/>
</dbReference>
<evidence type="ECO:0000313" key="6">
    <source>
        <dbReference type="Proteomes" id="UP001367508"/>
    </source>
</evidence>
<dbReference type="GO" id="GO:0004372">
    <property type="term" value="F:glycine hydroxymethyltransferase activity"/>
    <property type="evidence" value="ECO:0007669"/>
    <property type="project" value="UniProtKB-EC"/>
</dbReference>
<dbReference type="AlphaFoldDB" id="A0AAN9Q9Y9"/>
<dbReference type="GO" id="GO:0030170">
    <property type="term" value="F:pyridoxal phosphate binding"/>
    <property type="evidence" value="ECO:0007669"/>
    <property type="project" value="TreeGrafter"/>
</dbReference>
<sequence length="151" mass="17002">MTNGYGARYYGGNEYIGMAETLCQGRALEAFRPPSNFQVYTTLLEPHERIIALDLTHGEHLSHGYQTDTKKISVVSIFFETKPYRSSCDEQKVVSLADVARLEGRQVMVPNMYAQKDPHIKPSLAPSSKTALVRSMISGTRFCNIWRGARE</sequence>
<dbReference type="PANTHER" id="PTHR11680">
    <property type="entry name" value="SERINE HYDROXYMETHYLTRANSFERASE"/>
    <property type="match status" value="1"/>
</dbReference>
<name>A0AAN9Q9Y9_CANGL</name>
<evidence type="ECO:0000313" key="5">
    <source>
        <dbReference type="EMBL" id="KAK7323343.1"/>
    </source>
</evidence>
<proteinExistence type="predicted"/>
<dbReference type="InterPro" id="IPR039429">
    <property type="entry name" value="SHMT-like_dom"/>
</dbReference>
<dbReference type="Proteomes" id="UP001367508">
    <property type="component" value="Unassembled WGS sequence"/>
</dbReference>
<dbReference type="Pfam" id="PF00464">
    <property type="entry name" value="SHMT"/>
    <property type="match status" value="1"/>
</dbReference>
<dbReference type="InterPro" id="IPR015424">
    <property type="entry name" value="PyrdxlP-dep_Trfase"/>
</dbReference>
<dbReference type="PANTHER" id="PTHR11680:SF28">
    <property type="entry name" value="SERINE HYDROXYMETHYLTRANSFERASE, MITOCHONDRIAL"/>
    <property type="match status" value="1"/>
</dbReference>
<comment type="cofactor">
    <cofactor evidence="2">
        <name>pyridoxal 5'-phosphate</name>
        <dbReference type="ChEBI" id="CHEBI:597326"/>
    </cofactor>
</comment>
<protein>
    <recommendedName>
        <fullName evidence="4">Serine hydroxymethyltransferase-like domain-containing protein</fullName>
    </recommendedName>
</protein>
<evidence type="ECO:0000259" key="4">
    <source>
        <dbReference type="Pfam" id="PF00464"/>
    </source>
</evidence>
<evidence type="ECO:0000256" key="1">
    <source>
        <dbReference type="ARBA" id="ARBA00001528"/>
    </source>
</evidence>
<feature type="domain" description="Serine hydroxymethyltransferase-like" evidence="4">
    <location>
        <begin position="4"/>
        <end position="93"/>
    </location>
</feature>
<dbReference type="EMBL" id="JAYMYQ010000006">
    <property type="protein sequence ID" value="KAK7323343.1"/>
    <property type="molecule type" value="Genomic_DNA"/>
</dbReference>
<dbReference type="InterPro" id="IPR015421">
    <property type="entry name" value="PyrdxlP-dep_Trfase_major"/>
</dbReference>
<accession>A0AAN9Q9Y9</accession>
<dbReference type="SUPFAM" id="SSF53383">
    <property type="entry name" value="PLP-dependent transferases"/>
    <property type="match status" value="1"/>
</dbReference>